<keyword evidence="2" id="KW-1185">Reference proteome</keyword>
<dbReference type="EMBL" id="JARTCD010000018">
    <property type="protein sequence ID" value="KAJ8659366.1"/>
    <property type="molecule type" value="Genomic_DNA"/>
</dbReference>
<dbReference type="AlphaFoldDB" id="A0AAD7V863"/>
<dbReference type="Proteomes" id="UP001234581">
    <property type="component" value="Unassembled WGS sequence"/>
</dbReference>
<evidence type="ECO:0000313" key="2">
    <source>
        <dbReference type="Proteomes" id="UP001234581"/>
    </source>
</evidence>
<comment type="caution">
    <text evidence="1">The sequence shown here is derived from an EMBL/GenBank/DDBJ whole genome shotgun (WGS) entry which is preliminary data.</text>
</comment>
<proteinExistence type="predicted"/>
<evidence type="ECO:0000313" key="1">
    <source>
        <dbReference type="EMBL" id="KAJ8659366.1"/>
    </source>
</evidence>
<gene>
    <name evidence="1" type="ORF">O0I10_004726</name>
</gene>
<name>A0AAD7V863_9FUNG</name>
<dbReference type="GeneID" id="83212139"/>
<accession>A0AAD7V863</accession>
<organism evidence="1 2">
    <name type="scientific">Lichtheimia ornata</name>
    <dbReference type="NCBI Taxonomy" id="688661"/>
    <lineage>
        <taxon>Eukaryota</taxon>
        <taxon>Fungi</taxon>
        <taxon>Fungi incertae sedis</taxon>
        <taxon>Mucoromycota</taxon>
        <taxon>Mucoromycotina</taxon>
        <taxon>Mucoromycetes</taxon>
        <taxon>Mucorales</taxon>
        <taxon>Lichtheimiaceae</taxon>
        <taxon>Lichtheimia</taxon>
    </lineage>
</organism>
<dbReference type="RefSeq" id="XP_058344279.1">
    <property type="nucleotide sequence ID" value="XM_058484780.1"/>
</dbReference>
<reference evidence="1 2" key="1">
    <citation type="submission" date="2023-03" db="EMBL/GenBank/DDBJ databases">
        <title>Genome sequence of Lichtheimia ornata CBS 291.66.</title>
        <authorList>
            <person name="Mohabir J.T."/>
            <person name="Shea T.P."/>
            <person name="Kurbessoian T."/>
            <person name="Berby B."/>
            <person name="Fontaine J."/>
            <person name="Livny J."/>
            <person name="Gnirke A."/>
            <person name="Stajich J.E."/>
            <person name="Cuomo C.A."/>
        </authorList>
    </citation>
    <scope>NUCLEOTIDE SEQUENCE [LARGE SCALE GENOMIC DNA]</scope>
    <source>
        <strain evidence="1">CBS 291.66</strain>
    </source>
</reference>
<protein>
    <submittedName>
        <fullName evidence="1">Uncharacterized protein</fullName>
    </submittedName>
</protein>
<sequence length="236" mass="27156">MELILYLEPAPTSPFRHHVDSFIQSTRVPPAVSTACKYHCHVSMTGFFHVPKDTLPFVITTLDHLLKKDPTTMTTSNTLLTKHDPPYIHKDPVLVRNSTIIHNPATGEEQTINQMPVHLLLSITVPPIYHEIVNELACRIKGIRAKAINHISLAYWDEPGESRDLQSVWNRRVLEDGMMDDMYRRACEEFGKSDFERAIDWDIVLYQRTSKSTRAGVPHAFVEKKRWWATDRSSPK</sequence>